<keyword evidence="4" id="KW-1133">Transmembrane helix</keyword>
<dbReference type="OMA" id="YYLFTTC"/>
<gene>
    <name evidence="6" type="ORF">PPRIM_AZ9-3.1.T2280004</name>
</gene>
<name>A0A8S1QRL2_PARPR</name>
<keyword evidence="4" id="KW-0472">Membrane</keyword>
<accession>A0A8S1QRL2</accession>
<proteinExistence type="predicted"/>
<dbReference type="Pfam" id="PF13948">
    <property type="entry name" value="DUF4215"/>
    <property type="match status" value="5"/>
</dbReference>
<keyword evidence="3" id="KW-1015">Disulfide bond</keyword>
<dbReference type="InterPro" id="IPR026306">
    <property type="entry name" value="RSBN1/Dpy-2/CEP530"/>
</dbReference>
<protein>
    <submittedName>
        <fullName evidence="6">Uncharacterized protein</fullName>
    </submittedName>
</protein>
<organism evidence="6 7">
    <name type="scientific">Paramecium primaurelia</name>
    <dbReference type="NCBI Taxonomy" id="5886"/>
    <lineage>
        <taxon>Eukaryota</taxon>
        <taxon>Sar</taxon>
        <taxon>Alveolata</taxon>
        <taxon>Ciliophora</taxon>
        <taxon>Intramacronucleata</taxon>
        <taxon>Oligohymenophorea</taxon>
        <taxon>Peniculida</taxon>
        <taxon>Parameciidae</taxon>
        <taxon>Paramecium</taxon>
    </lineage>
</organism>
<comment type="caution">
    <text evidence="6">The sequence shown here is derived from an EMBL/GenBank/DDBJ whole genome shotgun (WGS) entry which is preliminary data.</text>
</comment>
<keyword evidence="1 5" id="KW-0732">Signal</keyword>
<evidence type="ECO:0000313" key="7">
    <source>
        <dbReference type="Proteomes" id="UP000688137"/>
    </source>
</evidence>
<feature type="transmembrane region" description="Helical" evidence="4">
    <location>
        <begin position="1484"/>
        <end position="1504"/>
    </location>
</feature>
<evidence type="ECO:0000256" key="2">
    <source>
        <dbReference type="ARBA" id="ARBA00022737"/>
    </source>
</evidence>
<dbReference type="NCBIfam" id="TIGR02232">
    <property type="entry name" value="myxo_disulf_rpt"/>
    <property type="match status" value="2"/>
</dbReference>
<feature type="chain" id="PRO_5035800458" evidence="5">
    <location>
        <begin position="20"/>
        <end position="1640"/>
    </location>
</feature>
<dbReference type="GO" id="GO:0005634">
    <property type="term" value="C:nucleus"/>
    <property type="evidence" value="ECO:0007669"/>
    <property type="project" value="InterPro"/>
</dbReference>
<dbReference type="PANTHER" id="PTHR13354:SF11">
    <property type="entry name" value="LYSINE-SPECIFIC DEMETHYLASE 9"/>
    <property type="match status" value="1"/>
</dbReference>
<keyword evidence="7" id="KW-1185">Reference proteome</keyword>
<feature type="transmembrane region" description="Helical" evidence="4">
    <location>
        <begin position="1565"/>
        <end position="1587"/>
    </location>
</feature>
<feature type="transmembrane region" description="Helical" evidence="4">
    <location>
        <begin position="1442"/>
        <end position="1463"/>
    </location>
</feature>
<dbReference type="EMBL" id="CAJJDM010000237">
    <property type="protein sequence ID" value="CAD8118193.1"/>
    <property type="molecule type" value="Genomic_DNA"/>
</dbReference>
<dbReference type="Proteomes" id="UP000688137">
    <property type="component" value="Unassembled WGS sequence"/>
</dbReference>
<evidence type="ECO:0000313" key="6">
    <source>
        <dbReference type="EMBL" id="CAD8118193.1"/>
    </source>
</evidence>
<dbReference type="InterPro" id="IPR011936">
    <property type="entry name" value="Myxo_disulph_rpt"/>
</dbReference>
<keyword evidence="2" id="KW-0677">Repeat</keyword>
<evidence type="ECO:0000256" key="1">
    <source>
        <dbReference type="ARBA" id="ARBA00022729"/>
    </source>
</evidence>
<evidence type="ECO:0000256" key="4">
    <source>
        <dbReference type="SAM" id="Phobius"/>
    </source>
</evidence>
<evidence type="ECO:0000256" key="3">
    <source>
        <dbReference type="ARBA" id="ARBA00023157"/>
    </source>
</evidence>
<feature type="signal peptide" evidence="5">
    <location>
        <begin position="1"/>
        <end position="19"/>
    </location>
</feature>
<feature type="transmembrane region" description="Helical" evidence="4">
    <location>
        <begin position="1400"/>
        <end position="1422"/>
    </location>
</feature>
<sequence length="1640" mass="189867">MNNYKLLMVFLLAFTLGAQQYISLGSNLKLHSLSELHNLKTTQLECGQILREVSTSIDVWLEILEKQDQLNIDSNNLQKLKLSLQIFRENGYNDVEPVLSQFRNLFTKIMGQISAQNLRNTPFQRWRKDSVMELQGVVSTLNTVGNKKDLELSSDKIEELINSLMQEREQIRYQCQKGSQNTIKIIANKVKQITNECSDSLQIIARIKPNDDEGQVVITGKPDGQQQIKGEIKQPIHPTQPIKLQPAYRVLQASTDEGDGEDFLNQLQLSEFTNQTPVYQKERNKPEPFTEYGYGYWAKFQLAYPQFLPSGKNEIWYFVSRLSANQNDQDITMGDRLLAIWLGKGYYLFTTCDQPSDEPNNHQKVNYPEDFDGVWTYIYYSYSVEKKKAVAFIKFGSGDLIKVIHQVSNPSTNWVRFTIGGKDQNRYHGFNGSFQQIYFSTNQGVFLDSENCDISKLQENTQPNDFLLESITYTLVSNLQQRNADTVEVFSIVGTSDNPQYPHEYTFSGWFKWEVPEQQQEWHNIFRVQIKEPSTDGQLGDRTLVAWVGKGDGGIIHLATYTYDNLEGGGNPNFVQNIQHQNRYTEWFFISFGYSRPQKKAVASIQWKESTDKKEYNNIRHFHVPKFFIYVGKDKMYPGFNGKIALASFIIGGELNLQIILDYWIHTSILDLINKQLKKNFDVQPFIPGCSNYINDLCFNCFEGWNYLDLINQCIPICGDKIIKGNEECDDGNIIPFDGCFNCKFQCNYDCLKCQFGKCLQQKEIQHFDQNNKIDCQIDIYQPIKGYSLDNNFMKCISICGDGYITIEEECDDQNSIPYDGCFNCKFQCAKNCQICQFGKCIQCLIGYKLKSQYCYPICGDNLTLDSEQCDDGNNEKFDGCYKCEYSCQIECQLCVNQQCFQCLEGWQLISNKCEQVCNDNMLAILSIEQCDNDDDMYCNGCISLCQDNCLSCLEYNECQFCRNPFQLVNGVCTSICGDSIVTVGFEQCDDGNDIKFDGCYQCQLQCSFGCIQCQNNNICTQCDPKFTELNISTMKCEQIKVEIEINEEILEDNDNQCGNGLLNSLYEDCDDGNIAGGDGCSAYCNIEESFICENVEGSISICTYLEAPKFKLKSLSDKKSQSQILELSFSQKVKLSTDIAFENITIFTVLPTIRYDINIIPLVKCSTEFNQSKYQISIFFRDPVKNPVLKVEIEKSMIINELNQYLMDNTLEINLGNPFVISEATQQTVTKIVSMNDAMIYSMISISGLVLLTGNTIMFLNLLDLLQSLSYLRYMQYQFPQHLKQFLDTYTKISLQPILDFLQIDLILQKLNGGTLPFKKKEVQIELNTYFLMNSKSCYFSILLSLFSYCVFCLITSSKMLYWLQCLEQRFWENSKYLRFQSFIQQKIIRKCLRLKIKYLSFGIFQMYYSILHQLIFSALLQFPNYTFDSAFNIFNSINAIIALLFILFSTIKLFSITTNNIKDVRKWKYFFNEKINGFWTKNYKSFQICRVIFYIFNIVAFIDYPELQSILLSMSSAIYLIYLIQNNPLRSQYDFIKLIFKETFLLIITGSFRIYSFNLSNELLLLCGWIHIALFSTMLASSLVIDMINHLINAYNHYQNLKYQNEIKKIQEYFHNRLQRFILNDPENLFVQNNKLKK</sequence>
<reference evidence="6" key="1">
    <citation type="submission" date="2021-01" db="EMBL/GenBank/DDBJ databases">
        <authorList>
            <consortium name="Genoscope - CEA"/>
            <person name="William W."/>
        </authorList>
    </citation>
    <scope>NUCLEOTIDE SEQUENCE</scope>
</reference>
<keyword evidence="4" id="KW-0812">Transmembrane</keyword>
<evidence type="ECO:0000256" key="5">
    <source>
        <dbReference type="SAM" id="SignalP"/>
    </source>
</evidence>
<dbReference type="PANTHER" id="PTHR13354">
    <property type="entry name" value="ROUND SPERMATID BASIC PROTEIN 1"/>
    <property type="match status" value="1"/>
</dbReference>
<feature type="transmembrane region" description="Helical" evidence="4">
    <location>
        <begin position="1241"/>
        <end position="1264"/>
    </location>
</feature>